<dbReference type="GO" id="GO:0005886">
    <property type="term" value="C:plasma membrane"/>
    <property type="evidence" value="ECO:0007669"/>
    <property type="project" value="UniProtKB-SubCell"/>
</dbReference>
<feature type="transmembrane region" description="Helical" evidence="8">
    <location>
        <begin position="6"/>
        <end position="28"/>
    </location>
</feature>
<evidence type="ECO:0000256" key="7">
    <source>
        <dbReference type="ARBA" id="ARBA00023136"/>
    </source>
</evidence>
<evidence type="ECO:0000256" key="5">
    <source>
        <dbReference type="ARBA" id="ARBA00022692"/>
    </source>
</evidence>
<feature type="transmembrane region" description="Helical" evidence="8">
    <location>
        <begin position="124"/>
        <end position="148"/>
    </location>
</feature>
<dbReference type="InterPro" id="IPR052017">
    <property type="entry name" value="TSUP"/>
</dbReference>
<dbReference type="Proteomes" id="UP000244441">
    <property type="component" value="Chromosome"/>
</dbReference>
<comment type="subcellular location">
    <subcellularLocation>
        <location evidence="1 8">Cell membrane</location>
        <topology evidence="1 8">Multi-pass membrane protein</topology>
    </subcellularLocation>
</comment>
<dbReference type="OrthoDB" id="5472127at2"/>
<organism evidence="9 10">
    <name type="scientific">Saccharobesus litoralis</name>
    <dbReference type="NCBI Taxonomy" id="2172099"/>
    <lineage>
        <taxon>Bacteria</taxon>
        <taxon>Pseudomonadati</taxon>
        <taxon>Pseudomonadota</taxon>
        <taxon>Gammaproteobacteria</taxon>
        <taxon>Alteromonadales</taxon>
        <taxon>Alteromonadaceae</taxon>
        <taxon>Saccharobesus</taxon>
    </lineage>
</organism>
<sequence length="233" mass="24756">MSDWIYIYVLLIMGACLQNTIGFGLGLLCAPVLMHIAPELVPVPMILSALLITSIITYGNIRDVDFKQTTYSTLGGTVGIVIASVVMLNVQYEVYRMIFGGLILLGVGLSVVGLQPKVMPSTSLIAGGFAGFMGTLTAAGGAPMGLLYQNAKQKSIRANLSIFFIYINGLAFLTLAVTGLVTKDDLINFAKCAPAILVGLGLSYHLNRYINGDVIKPIILFVAFLAGASIFVL</sequence>
<evidence type="ECO:0000256" key="6">
    <source>
        <dbReference type="ARBA" id="ARBA00022989"/>
    </source>
</evidence>
<keyword evidence="5 8" id="KW-0812">Transmembrane</keyword>
<comment type="similarity">
    <text evidence="2 8">Belongs to the 4-toluene sulfonate uptake permease (TSUP) (TC 2.A.102) family.</text>
</comment>
<evidence type="ECO:0000313" key="10">
    <source>
        <dbReference type="Proteomes" id="UP000244441"/>
    </source>
</evidence>
<dbReference type="RefSeq" id="WP_108601625.1">
    <property type="nucleotide sequence ID" value="NZ_CP026604.1"/>
</dbReference>
<reference evidence="9 10" key="1">
    <citation type="submission" date="2018-01" db="EMBL/GenBank/DDBJ databases">
        <title>Genome sequence of a Cantenovulum-like bacteria.</title>
        <authorList>
            <person name="Tan W.R."/>
            <person name="Lau N.-S."/>
            <person name="Go F."/>
            <person name="Amirul A.-A.A."/>
        </authorList>
    </citation>
    <scope>NUCLEOTIDE SEQUENCE [LARGE SCALE GENOMIC DNA]</scope>
    <source>
        <strain evidence="9 10">CCB-QB4</strain>
    </source>
</reference>
<evidence type="ECO:0000256" key="8">
    <source>
        <dbReference type="RuleBase" id="RU363041"/>
    </source>
</evidence>
<gene>
    <name evidence="9" type="ORF">C2869_03460</name>
</gene>
<keyword evidence="6 8" id="KW-1133">Transmembrane helix</keyword>
<proteinExistence type="inferred from homology"/>
<feature type="transmembrane region" description="Helical" evidence="8">
    <location>
        <begin position="40"/>
        <end position="59"/>
    </location>
</feature>
<feature type="transmembrane region" description="Helical" evidence="8">
    <location>
        <begin position="71"/>
        <end position="90"/>
    </location>
</feature>
<keyword evidence="7 8" id="KW-0472">Membrane</keyword>
<accession>A0A2S0VN01</accession>
<protein>
    <recommendedName>
        <fullName evidence="8">Probable membrane transporter protein</fullName>
    </recommendedName>
</protein>
<evidence type="ECO:0000256" key="1">
    <source>
        <dbReference type="ARBA" id="ARBA00004651"/>
    </source>
</evidence>
<dbReference type="KEGG" id="cate:C2869_03460"/>
<evidence type="ECO:0000256" key="3">
    <source>
        <dbReference type="ARBA" id="ARBA00022448"/>
    </source>
</evidence>
<name>A0A2S0VN01_9ALTE</name>
<keyword evidence="4 8" id="KW-1003">Cell membrane</keyword>
<evidence type="ECO:0000313" key="9">
    <source>
        <dbReference type="EMBL" id="AWB65549.1"/>
    </source>
</evidence>
<keyword evidence="10" id="KW-1185">Reference proteome</keyword>
<evidence type="ECO:0000256" key="2">
    <source>
        <dbReference type="ARBA" id="ARBA00009142"/>
    </source>
</evidence>
<dbReference type="PANTHER" id="PTHR30269">
    <property type="entry name" value="TRANSMEMBRANE PROTEIN YFCA"/>
    <property type="match status" value="1"/>
</dbReference>
<dbReference type="EMBL" id="CP026604">
    <property type="protein sequence ID" value="AWB65549.1"/>
    <property type="molecule type" value="Genomic_DNA"/>
</dbReference>
<feature type="transmembrane region" description="Helical" evidence="8">
    <location>
        <begin position="214"/>
        <end position="232"/>
    </location>
</feature>
<dbReference type="PANTHER" id="PTHR30269:SF37">
    <property type="entry name" value="MEMBRANE TRANSPORTER PROTEIN"/>
    <property type="match status" value="1"/>
</dbReference>
<feature type="transmembrane region" description="Helical" evidence="8">
    <location>
        <begin position="97"/>
        <end position="118"/>
    </location>
</feature>
<keyword evidence="3" id="KW-0813">Transport</keyword>
<feature type="transmembrane region" description="Helical" evidence="8">
    <location>
        <begin position="160"/>
        <end position="181"/>
    </location>
</feature>
<dbReference type="Pfam" id="PF01925">
    <property type="entry name" value="TauE"/>
    <property type="match status" value="1"/>
</dbReference>
<dbReference type="InterPro" id="IPR002781">
    <property type="entry name" value="TM_pro_TauE-like"/>
</dbReference>
<evidence type="ECO:0000256" key="4">
    <source>
        <dbReference type="ARBA" id="ARBA00022475"/>
    </source>
</evidence>
<dbReference type="AlphaFoldDB" id="A0A2S0VN01"/>